<evidence type="ECO:0000313" key="1">
    <source>
        <dbReference type="EMBL" id="PVE05227.1"/>
    </source>
</evidence>
<gene>
    <name evidence="2" type="ORF">H663_011370</name>
    <name evidence="1" type="ORF">H663_020500</name>
</gene>
<name>A0A2T7UD13_9BURK</name>
<dbReference type="AlphaFoldDB" id="A0A2T7UD13"/>
<sequence>MHKLNYAQATILMDQRIEEISKDSKNKYEKIESLKISKKYKQHLLEIIIARNSLLHRGSLSIQKNIDAFKFAKKNYPNLVELSEFEIFAIKRPWYWFEAFQKFNCIDTN</sequence>
<evidence type="ECO:0000313" key="3">
    <source>
        <dbReference type="Proteomes" id="UP000037507"/>
    </source>
</evidence>
<reference evidence="2 3" key="1">
    <citation type="submission" date="2017-04" db="EMBL/GenBank/DDBJ databases">
        <title>Unexpected and diverse lifestyles within the genus Limnohabitans.</title>
        <authorList>
            <person name="Kasalicky V."/>
            <person name="Mehrshad M."/>
            <person name="Andrei S.-A."/>
            <person name="Salcher M."/>
            <person name="Kratochvilova H."/>
            <person name="Simek K."/>
            <person name="Ghai R."/>
        </authorList>
    </citation>
    <scope>NUCLEOTIDE SEQUENCE [LARGE SCALE GENOMIC DNA]</scope>
    <source>
        <strain evidence="2 3">II-D5</strain>
    </source>
</reference>
<proteinExistence type="predicted"/>
<protein>
    <recommendedName>
        <fullName evidence="4">RiboL-PSP-HEPN domain-containing protein</fullName>
    </recommendedName>
</protein>
<dbReference type="EMBL" id="LFYT02000013">
    <property type="protein sequence ID" value="PVE42511.1"/>
    <property type="molecule type" value="Genomic_DNA"/>
</dbReference>
<dbReference type="Proteomes" id="UP000037507">
    <property type="component" value="Unassembled WGS sequence"/>
</dbReference>
<organism evidence="2 3">
    <name type="scientific">Limnohabitans planktonicus II-D5</name>
    <dbReference type="NCBI Taxonomy" id="1293045"/>
    <lineage>
        <taxon>Bacteria</taxon>
        <taxon>Pseudomonadati</taxon>
        <taxon>Pseudomonadota</taxon>
        <taxon>Betaproteobacteria</taxon>
        <taxon>Burkholderiales</taxon>
        <taxon>Comamonadaceae</taxon>
        <taxon>Limnohabitans</taxon>
    </lineage>
</organism>
<keyword evidence="3" id="KW-1185">Reference proteome</keyword>
<comment type="caution">
    <text evidence="2">The sequence shown here is derived from an EMBL/GenBank/DDBJ whole genome shotgun (WGS) entry which is preliminary data.</text>
</comment>
<evidence type="ECO:0008006" key="4">
    <source>
        <dbReference type="Google" id="ProtNLM"/>
    </source>
</evidence>
<accession>A0A2T7UD13</accession>
<evidence type="ECO:0000313" key="2">
    <source>
        <dbReference type="EMBL" id="PVE42511.1"/>
    </source>
</evidence>
<dbReference type="STRING" id="1293045.H663_15985"/>
<dbReference type="EMBL" id="LFYT02000093">
    <property type="protein sequence ID" value="PVE05227.1"/>
    <property type="molecule type" value="Genomic_DNA"/>
</dbReference>